<dbReference type="Proteomes" id="UP000228920">
    <property type="component" value="Unassembled WGS sequence"/>
</dbReference>
<organism evidence="1 2">
    <name type="scientific">candidate division WWE3 bacterium CG_4_10_14_0_2_um_filter_41_14</name>
    <dbReference type="NCBI Taxonomy" id="1975072"/>
    <lineage>
        <taxon>Bacteria</taxon>
        <taxon>Katanobacteria</taxon>
    </lineage>
</organism>
<gene>
    <name evidence="1" type="ORF">COY32_04525</name>
</gene>
<accession>A0A2M7THR7</accession>
<name>A0A2M7THR7_UNCKA</name>
<reference evidence="2" key="1">
    <citation type="submission" date="2017-09" db="EMBL/GenBank/DDBJ databases">
        <title>Depth-based differentiation of microbial function through sediment-hosted aquifers and enrichment of novel symbionts in the deep terrestrial subsurface.</title>
        <authorList>
            <person name="Probst A.J."/>
            <person name="Ladd B."/>
            <person name="Jarett J.K."/>
            <person name="Geller-Mcgrath D.E."/>
            <person name="Sieber C.M.K."/>
            <person name="Emerson J.B."/>
            <person name="Anantharaman K."/>
            <person name="Thomas B.C."/>
            <person name="Malmstrom R."/>
            <person name="Stieglmeier M."/>
            <person name="Klingl A."/>
            <person name="Woyke T."/>
            <person name="Ryan C.M."/>
            <person name="Banfield J.F."/>
        </authorList>
    </citation>
    <scope>NUCLEOTIDE SEQUENCE [LARGE SCALE GENOMIC DNA]</scope>
</reference>
<evidence type="ECO:0000313" key="1">
    <source>
        <dbReference type="EMBL" id="PIZ45866.1"/>
    </source>
</evidence>
<evidence type="ECO:0000313" key="2">
    <source>
        <dbReference type="Proteomes" id="UP000228920"/>
    </source>
</evidence>
<dbReference type="EMBL" id="PFNL01000120">
    <property type="protein sequence ID" value="PIZ45866.1"/>
    <property type="molecule type" value="Genomic_DNA"/>
</dbReference>
<protein>
    <submittedName>
        <fullName evidence="1">Uncharacterized protein</fullName>
    </submittedName>
</protein>
<dbReference type="AlphaFoldDB" id="A0A2M7THR7"/>
<comment type="caution">
    <text evidence="1">The sequence shown here is derived from an EMBL/GenBank/DDBJ whole genome shotgun (WGS) entry which is preliminary data.</text>
</comment>
<proteinExistence type="predicted"/>
<sequence length="116" mass="12688">MMYMKGNARHGFVLMMGMPGMQAATQSHVIGKNTDGQLTLTVKPKDWETHQVVVTEFVKSDDMPIFSVTVMPVTGGSPARGYVNIAGLQRMYLVVETLLGYSEEIVASKKAISFTS</sequence>